<dbReference type="RefSeq" id="WP_146294986.1">
    <property type="nucleotide sequence ID" value="NZ_CP042326.1"/>
</dbReference>
<reference evidence="2" key="1">
    <citation type="submission" date="2019-08" db="EMBL/GenBank/DDBJ databases">
        <title>Carotenoids and Carotenoid Binding Proteins in the Halophilic Cyanobacterium Euhalothece sp. ZM00.</title>
        <authorList>
            <person name="Cho S.M."/>
            <person name="Song J.Y."/>
            <person name="Park Y.-I."/>
        </authorList>
    </citation>
    <scope>NUCLEOTIDE SEQUENCE [LARGE SCALE GENOMIC DNA]</scope>
    <source>
        <strain evidence="2">Z-M001</strain>
    </source>
</reference>
<dbReference type="InterPro" id="IPR052022">
    <property type="entry name" value="26kDa_periplasmic_antigen"/>
</dbReference>
<gene>
    <name evidence="2" type="ORF">FRE64_05245</name>
</gene>
<dbReference type="AlphaFoldDB" id="A0A5B8NJB4"/>
<dbReference type="EMBL" id="CP042326">
    <property type="protein sequence ID" value="QDZ39383.1"/>
    <property type="molecule type" value="Genomic_DNA"/>
</dbReference>
<dbReference type="KEGG" id="enn:FRE64_05245"/>
<dbReference type="InterPro" id="IPR007497">
    <property type="entry name" value="SIMPL/DUF541"/>
</dbReference>
<dbReference type="Gene3D" id="3.30.110.170">
    <property type="entry name" value="Protein of unknown function (DUF541), domain 1"/>
    <property type="match status" value="1"/>
</dbReference>
<dbReference type="PANTHER" id="PTHR34387:SF1">
    <property type="entry name" value="PERIPLASMIC IMMUNOGENIC PROTEIN"/>
    <property type="match status" value="1"/>
</dbReference>
<sequence>MNRFLQASNLKTIGLVFVGGLMILLAGSLINSHSTSPVMAQDRDVRTLTVTGTGKIEIETTLTEVSLGVEVEEETAREAQEEVARRSTAVVEFLQEREVDKLETTGIRLQPQYRRSDGERRLIGYEGVNLVSFQIETEEIGDLLDQAVNAGATRIDSVGFTATESAIAQAKKEALEKATLDGKSQADAVLNTLDLRSQSIIHIEVDGAEAPVTPRLETARAQDMAESSAPSSPVIGGEQEIEARVKLQISYQ</sequence>
<dbReference type="Pfam" id="PF04402">
    <property type="entry name" value="SIMPL"/>
    <property type="match status" value="1"/>
</dbReference>
<evidence type="ECO:0000313" key="2">
    <source>
        <dbReference type="EMBL" id="QDZ39383.1"/>
    </source>
</evidence>
<accession>A0A5B8NJB4</accession>
<dbReference type="PANTHER" id="PTHR34387">
    <property type="entry name" value="SLR1258 PROTEIN"/>
    <property type="match status" value="1"/>
</dbReference>
<keyword evidence="1" id="KW-1133">Transmembrane helix</keyword>
<organism evidence="2 3">
    <name type="scientific">Euhalothece natronophila Z-M001</name>
    <dbReference type="NCBI Taxonomy" id="522448"/>
    <lineage>
        <taxon>Bacteria</taxon>
        <taxon>Bacillati</taxon>
        <taxon>Cyanobacteriota</taxon>
        <taxon>Cyanophyceae</taxon>
        <taxon>Oscillatoriophycideae</taxon>
        <taxon>Chroococcales</taxon>
        <taxon>Halothecacae</taxon>
        <taxon>Halothece cluster</taxon>
        <taxon>Euhalothece</taxon>
    </lineage>
</organism>
<evidence type="ECO:0000313" key="3">
    <source>
        <dbReference type="Proteomes" id="UP000318453"/>
    </source>
</evidence>
<dbReference type="Proteomes" id="UP000318453">
    <property type="component" value="Chromosome"/>
</dbReference>
<keyword evidence="1" id="KW-0812">Transmembrane</keyword>
<feature type="transmembrane region" description="Helical" evidence="1">
    <location>
        <begin position="12"/>
        <end position="30"/>
    </location>
</feature>
<dbReference type="OrthoDB" id="460796at2"/>
<keyword evidence="3" id="KW-1185">Reference proteome</keyword>
<evidence type="ECO:0000256" key="1">
    <source>
        <dbReference type="SAM" id="Phobius"/>
    </source>
</evidence>
<dbReference type="GO" id="GO:0006974">
    <property type="term" value="P:DNA damage response"/>
    <property type="evidence" value="ECO:0007669"/>
    <property type="project" value="TreeGrafter"/>
</dbReference>
<keyword evidence="1" id="KW-0472">Membrane</keyword>
<dbReference type="Gene3D" id="3.30.70.2970">
    <property type="entry name" value="Protein of unknown function (DUF541), domain 2"/>
    <property type="match status" value="1"/>
</dbReference>
<protein>
    <submittedName>
        <fullName evidence="2">DUF541 domain-containing protein</fullName>
    </submittedName>
</protein>
<name>A0A5B8NJB4_9CHRO</name>
<proteinExistence type="predicted"/>